<protein>
    <submittedName>
        <fullName evidence="2">Uncharacterized protein</fullName>
    </submittedName>
</protein>
<evidence type="ECO:0000313" key="2">
    <source>
        <dbReference type="EMBL" id="MBY5627679.1"/>
    </source>
</evidence>
<feature type="compositionally biased region" description="Basic residues" evidence="1">
    <location>
        <begin position="34"/>
        <end position="44"/>
    </location>
</feature>
<gene>
    <name evidence="2" type="ORF">HFO42_06005</name>
</gene>
<reference evidence="2" key="1">
    <citation type="submission" date="2020-04" db="EMBL/GenBank/DDBJ databases">
        <title>Global-level population genomics supports evidence of horizontal gene transfer on evolution of Rhizobia in Lentils.</title>
        <authorList>
            <person name="Gai Y."/>
            <person name="Cook D."/>
            <person name="Riely B."/>
        </authorList>
    </citation>
    <scope>NUCLEOTIDE SEQUENCE</scope>
    <source>
        <strain evidence="2">Derici101B</strain>
    </source>
</reference>
<proteinExistence type="predicted"/>
<dbReference type="EMBL" id="JAAXEP010000003">
    <property type="protein sequence ID" value="MBY5627679.1"/>
    <property type="molecule type" value="Genomic_DNA"/>
</dbReference>
<organism evidence="2 3">
    <name type="scientific">Rhizobium leguminosarum</name>
    <dbReference type="NCBI Taxonomy" id="384"/>
    <lineage>
        <taxon>Bacteria</taxon>
        <taxon>Pseudomonadati</taxon>
        <taxon>Pseudomonadota</taxon>
        <taxon>Alphaproteobacteria</taxon>
        <taxon>Hyphomicrobiales</taxon>
        <taxon>Rhizobiaceae</taxon>
        <taxon>Rhizobium/Agrobacterium group</taxon>
        <taxon>Rhizobium</taxon>
    </lineage>
</organism>
<dbReference type="RefSeq" id="WP_222259994.1">
    <property type="nucleotide sequence ID" value="NZ_JAAXEB010000003.1"/>
</dbReference>
<sequence length="89" mass="10099">MGLLETCQEASAAQSRFVKSFQSDARSGFPRPYDRRKNKTRLNRHMPSARLQSAEAEETQNREHDNDSADKPDQIVHGKPFSCLRVGPL</sequence>
<accession>A0AAJ1A553</accession>
<dbReference type="AlphaFoldDB" id="A0AAJ1A553"/>
<feature type="region of interest" description="Disordered" evidence="1">
    <location>
        <begin position="16"/>
        <end position="89"/>
    </location>
</feature>
<feature type="compositionally biased region" description="Basic and acidic residues" evidence="1">
    <location>
        <begin position="59"/>
        <end position="76"/>
    </location>
</feature>
<evidence type="ECO:0000256" key="1">
    <source>
        <dbReference type="SAM" id="MobiDB-lite"/>
    </source>
</evidence>
<name>A0AAJ1A553_RHILE</name>
<comment type="caution">
    <text evidence="2">The sequence shown here is derived from an EMBL/GenBank/DDBJ whole genome shotgun (WGS) entry which is preliminary data.</text>
</comment>
<evidence type="ECO:0000313" key="3">
    <source>
        <dbReference type="Proteomes" id="UP000825699"/>
    </source>
</evidence>
<dbReference type="Proteomes" id="UP000825699">
    <property type="component" value="Unassembled WGS sequence"/>
</dbReference>